<evidence type="ECO:0000259" key="3">
    <source>
        <dbReference type="Pfam" id="PF05065"/>
    </source>
</evidence>
<feature type="region of interest" description="Disordered" evidence="2">
    <location>
        <begin position="66"/>
        <end position="90"/>
    </location>
</feature>
<accession>A0ABV8MX63</accession>
<evidence type="ECO:0000313" key="4">
    <source>
        <dbReference type="EMBL" id="MFC4161939.1"/>
    </source>
</evidence>
<dbReference type="EMBL" id="JBHSBU010000004">
    <property type="protein sequence ID" value="MFC4161939.1"/>
    <property type="molecule type" value="Genomic_DNA"/>
</dbReference>
<comment type="caution">
    <text evidence="4">The sequence shown here is derived from an EMBL/GenBank/DDBJ whole genome shotgun (WGS) entry which is preliminary data.</text>
</comment>
<dbReference type="InterPro" id="IPR054612">
    <property type="entry name" value="Phage_capsid-like_C"/>
</dbReference>
<keyword evidence="5" id="KW-1185">Reference proteome</keyword>
<dbReference type="InterPro" id="IPR024455">
    <property type="entry name" value="Phage_capsid"/>
</dbReference>
<evidence type="ECO:0000256" key="1">
    <source>
        <dbReference type="ARBA" id="ARBA00004328"/>
    </source>
</evidence>
<name>A0ABV8MX63_9NEIS</name>
<comment type="subcellular location">
    <subcellularLocation>
        <location evidence="1">Virion</location>
    </subcellularLocation>
</comment>
<proteinExistence type="predicted"/>
<organism evidence="4 5">
    <name type="scientific">Chitinimonas lacunae</name>
    <dbReference type="NCBI Taxonomy" id="1963018"/>
    <lineage>
        <taxon>Bacteria</taxon>
        <taxon>Pseudomonadati</taxon>
        <taxon>Pseudomonadota</taxon>
        <taxon>Betaproteobacteria</taxon>
        <taxon>Neisseriales</taxon>
        <taxon>Chitinibacteraceae</taxon>
        <taxon>Chitinimonas</taxon>
    </lineage>
</organism>
<evidence type="ECO:0000313" key="5">
    <source>
        <dbReference type="Proteomes" id="UP001595791"/>
    </source>
</evidence>
<dbReference type="Pfam" id="PF05065">
    <property type="entry name" value="Phage_capsid"/>
    <property type="match status" value="1"/>
</dbReference>
<gene>
    <name evidence="4" type="ORF">ACFOW7_21625</name>
</gene>
<sequence>MSQILELKNRRAAIAARADELSKLEAGGTELTAEQLDEVAALQKEFNELGAKLTRLEATQRMVAETAQQVESLTSPQPPPSSSKVPAQARSDVEFRPNALGRLIGAIGDLRGMHPLAAAPYAAERYGEDIGAVLANNQATGGAVLIPQNLNSEIIELMTPRAVVRQMGARAVPLPNGNMGFGRNKGGIVGGYVTQVGDPVTDRIKVGGQKYDGVKMNSKTFAGLVPIHNDLLRNSISAFSQAQIQDDMSIGLATQEDQQFIRGSEDGGKAPKSLLGWTVPAHRLVQTPLPADRIGIIEAVKADTSRMMLCLLGNNSAMRKPGWLMSPRTYLFLLDLVDGNGNKVYPEIANSMFRGYPIGATNNVPSNLGASGKETELYFVDFGDCMIGEDGPMEFAVSTETTYYNADGVLVSAFQNNETLIRVIFRHDFAPRHVENIVVLEKLTWGA</sequence>
<dbReference type="SUPFAM" id="SSF56563">
    <property type="entry name" value="Major capsid protein gp5"/>
    <property type="match status" value="1"/>
</dbReference>
<reference evidence="5" key="1">
    <citation type="journal article" date="2019" name="Int. J. Syst. Evol. Microbiol.">
        <title>The Global Catalogue of Microorganisms (GCM) 10K type strain sequencing project: providing services to taxonomists for standard genome sequencing and annotation.</title>
        <authorList>
            <consortium name="The Broad Institute Genomics Platform"/>
            <consortium name="The Broad Institute Genome Sequencing Center for Infectious Disease"/>
            <person name="Wu L."/>
            <person name="Ma J."/>
        </authorList>
    </citation>
    <scope>NUCLEOTIDE SEQUENCE [LARGE SCALE GENOMIC DNA]</scope>
    <source>
        <strain evidence="5">LMG 29894</strain>
    </source>
</reference>
<dbReference type="Gene3D" id="3.30.2400.10">
    <property type="entry name" value="Major capsid protein gp5"/>
    <property type="match status" value="1"/>
</dbReference>
<dbReference type="NCBIfam" id="TIGR01554">
    <property type="entry name" value="major_cap_HK97"/>
    <property type="match status" value="1"/>
</dbReference>
<feature type="domain" description="Phage capsid-like C-terminal" evidence="3">
    <location>
        <begin position="142"/>
        <end position="441"/>
    </location>
</feature>
<evidence type="ECO:0000256" key="2">
    <source>
        <dbReference type="SAM" id="MobiDB-lite"/>
    </source>
</evidence>
<protein>
    <submittedName>
        <fullName evidence="4">Phage major capsid protein</fullName>
    </submittedName>
</protein>
<dbReference type="Proteomes" id="UP001595791">
    <property type="component" value="Unassembled WGS sequence"/>
</dbReference>
<dbReference type="RefSeq" id="WP_378168627.1">
    <property type="nucleotide sequence ID" value="NZ_JBHSBU010000004.1"/>
</dbReference>